<reference evidence="10 11" key="1">
    <citation type="submission" date="2016-12" db="EMBL/GenBank/DDBJ databases">
        <title>Trade-off between light-utilization and light-protection in marine flavobacteria.</title>
        <authorList>
            <person name="Kumagai Y."/>
            <person name="Yoshizawa S."/>
            <person name="Kogure K."/>
            <person name="Iwasaki W."/>
        </authorList>
    </citation>
    <scope>NUCLEOTIDE SEQUENCE [LARGE SCALE GENOMIC DNA]</scope>
    <source>
        <strain evidence="10 11">KCTC 22729</strain>
    </source>
</reference>
<keyword evidence="11" id="KW-1185">Reference proteome</keyword>
<dbReference type="Proteomes" id="UP000237608">
    <property type="component" value="Unassembled WGS sequence"/>
</dbReference>
<accession>A0A2S7WEH5</accession>
<evidence type="ECO:0000259" key="8">
    <source>
        <dbReference type="Pfam" id="PF07715"/>
    </source>
</evidence>
<name>A0A2S7WEH5_9FLAO</name>
<dbReference type="PROSITE" id="PS52016">
    <property type="entry name" value="TONB_DEPENDENT_REC_3"/>
    <property type="match status" value="1"/>
</dbReference>
<evidence type="ECO:0000256" key="5">
    <source>
        <dbReference type="ARBA" id="ARBA00023136"/>
    </source>
</evidence>
<dbReference type="OrthoDB" id="9803050at2"/>
<sequence length="768" mass="89086">MRQLLVIFFSFFCLTSFSQNQSQKEIGFENIKVIDAFAIIEKTYNVKISFTDKIIEGKRISIIFKSRNLNELLSIISDELSLNFEFINQKYISVTEKKEEKQPFIDESILSEILINSYLAKGISKNKNAIYKINPKELEILPGLIEADILESLQELPGVNSPNETATGLNVRGGTPDQNQIIWDGINIFHSGHFFGMVSYFNPNITSDIEFLNKGVNPKYGERISSVVNISTSNNVAEKFNGGAGLNGISGDFFLETPIIKNKLSVMVSFRKSIHDYFSSNAYENFEDKVFQSTVIHSSQNSEENFSFNDMTYKINYALNNNNLFSLSYIHIDNDLHHYNENTQSNELYQDILDTENNGFSATWRKKWSEKINQLTTFSSSYFTHNYEFITQTSAQVNKIFNKENFVNNNFFSTELSINSKSNNTTLIGFQYDFKNVRYSFREVIDKLVFILDENNNTINTFSFFAEHKNRTFSFFDFNVGFRGNYYEQFKEFRIEPRIIITKKLFNNLKFQASADIKNQTINQIDETLVSNLSLENKLWRLADGTDSPIINSQQFTAGILYDSNGWSFDVDSYYKKNKGISALKLGFQNNNSNRFDIGEQYISGIDFYLKKNFNHFKTWVSYSYLDIKNKFPNIKENEFFIANNQIQQAISSSIAYKTRKFQIAFGWKWHTGTPFTKLESDGILDDDINEEVLSNYSRFDFSSIYHFSISKKNNINGKIGFSVRNLFNKNNQLTREYVSDNLSNSQLTQIDKFSLKKTTNFVLRFEW</sequence>
<feature type="domain" description="TonB-dependent receptor plug" evidence="8">
    <location>
        <begin position="147"/>
        <end position="222"/>
    </location>
</feature>
<dbReference type="InterPro" id="IPR012910">
    <property type="entry name" value="Plug_dom"/>
</dbReference>
<evidence type="ECO:0000259" key="9">
    <source>
        <dbReference type="Pfam" id="PF16344"/>
    </source>
</evidence>
<comment type="caution">
    <text evidence="10">The sequence shown here is derived from an EMBL/GenBank/DDBJ whole genome shotgun (WGS) entry which is preliminary data.</text>
</comment>
<dbReference type="AlphaFoldDB" id="A0A2S7WEH5"/>
<dbReference type="InterPro" id="IPR032508">
    <property type="entry name" value="FecR_C"/>
</dbReference>
<dbReference type="Pfam" id="PF16344">
    <property type="entry name" value="FecR_C"/>
    <property type="match status" value="1"/>
</dbReference>
<feature type="domain" description="Protein FecR C-terminal" evidence="9">
    <location>
        <begin position="28"/>
        <end position="92"/>
    </location>
</feature>
<comment type="subcellular location">
    <subcellularLocation>
        <location evidence="1 7">Cell outer membrane</location>
        <topology evidence="1 7">Multi-pass membrane protein</topology>
    </subcellularLocation>
</comment>
<evidence type="ECO:0000256" key="1">
    <source>
        <dbReference type="ARBA" id="ARBA00004571"/>
    </source>
</evidence>
<evidence type="ECO:0000256" key="6">
    <source>
        <dbReference type="ARBA" id="ARBA00023237"/>
    </source>
</evidence>
<evidence type="ECO:0000256" key="3">
    <source>
        <dbReference type="ARBA" id="ARBA00022452"/>
    </source>
</evidence>
<dbReference type="Gene3D" id="2.170.130.10">
    <property type="entry name" value="TonB-dependent receptor, plug domain"/>
    <property type="match status" value="1"/>
</dbReference>
<keyword evidence="4 7" id="KW-0812">Transmembrane</keyword>
<protein>
    <submittedName>
        <fullName evidence="10">Uncharacterized protein</fullName>
    </submittedName>
</protein>
<evidence type="ECO:0000256" key="7">
    <source>
        <dbReference type="PROSITE-ProRule" id="PRU01360"/>
    </source>
</evidence>
<keyword evidence="3 7" id="KW-1134">Transmembrane beta strand</keyword>
<proteinExistence type="inferred from homology"/>
<dbReference type="EMBL" id="MSCL01000001">
    <property type="protein sequence ID" value="PQJ76038.1"/>
    <property type="molecule type" value="Genomic_DNA"/>
</dbReference>
<dbReference type="Gene3D" id="3.55.50.30">
    <property type="match status" value="1"/>
</dbReference>
<evidence type="ECO:0000256" key="2">
    <source>
        <dbReference type="ARBA" id="ARBA00022448"/>
    </source>
</evidence>
<keyword evidence="5 7" id="KW-0472">Membrane</keyword>
<dbReference type="Pfam" id="PF07715">
    <property type="entry name" value="Plug"/>
    <property type="match status" value="1"/>
</dbReference>
<evidence type="ECO:0000313" key="11">
    <source>
        <dbReference type="Proteomes" id="UP000237608"/>
    </source>
</evidence>
<evidence type="ECO:0000313" key="10">
    <source>
        <dbReference type="EMBL" id="PQJ76038.1"/>
    </source>
</evidence>
<comment type="similarity">
    <text evidence="7">Belongs to the TonB-dependent receptor family.</text>
</comment>
<dbReference type="SUPFAM" id="SSF56935">
    <property type="entry name" value="Porins"/>
    <property type="match status" value="1"/>
</dbReference>
<dbReference type="RefSeq" id="WP_105047184.1">
    <property type="nucleotide sequence ID" value="NZ_CP150662.1"/>
</dbReference>
<dbReference type="GO" id="GO:0009279">
    <property type="term" value="C:cell outer membrane"/>
    <property type="evidence" value="ECO:0007669"/>
    <property type="project" value="UniProtKB-SubCell"/>
</dbReference>
<dbReference type="InterPro" id="IPR039426">
    <property type="entry name" value="TonB-dep_rcpt-like"/>
</dbReference>
<keyword evidence="2 7" id="KW-0813">Transport</keyword>
<dbReference type="Gene3D" id="2.40.170.20">
    <property type="entry name" value="TonB-dependent receptor, beta-barrel domain"/>
    <property type="match status" value="1"/>
</dbReference>
<dbReference type="InterPro" id="IPR036942">
    <property type="entry name" value="Beta-barrel_TonB_sf"/>
</dbReference>
<evidence type="ECO:0000256" key="4">
    <source>
        <dbReference type="ARBA" id="ARBA00022692"/>
    </source>
</evidence>
<gene>
    <name evidence="10" type="ORF">BTO13_12740</name>
</gene>
<organism evidence="10 11">
    <name type="scientific">Polaribacter gangjinensis</name>
    <dbReference type="NCBI Taxonomy" id="574710"/>
    <lineage>
        <taxon>Bacteria</taxon>
        <taxon>Pseudomonadati</taxon>
        <taxon>Bacteroidota</taxon>
        <taxon>Flavobacteriia</taxon>
        <taxon>Flavobacteriales</taxon>
        <taxon>Flavobacteriaceae</taxon>
    </lineage>
</organism>
<dbReference type="InterPro" id="IPR037066">
    <property type="entry name" value="Plug_dom_sf"/>
</dbReference>
<keyword evidence="6 7" id="KW-0998">Cell outer membrane</keyword>